<dbReference type="GO" id="GO:0030686">
    <property type="term" value="C:90S preribosome"/>
    <property type="evidence" value="ECO:0007669"/>
    <property type="project" value="InterPro"/>
</dbReference>
<dbReference type="PANTHER" id="PTHR44163">
    <property type="entry name" value="U3 SMALL NUCLEOLAR RNA-ASSOCIATED PROTEIN 4 HOMOLOG"/>
    <property type="match status" value="1"/>
</dbReference>
<evidence type="ECO:0000313" key="3">
    <source>
        <dbReference type="Proteomes" id="UP001381693"/>
    </source>
</evidence>
<evidence type="ECO:0000256" key="1">
    <source>
        <dbReference type="SAM" id="MobiDB-lite"/>
    </source>
</evidence>
<comment type="caution">
    <text evidence="2">The sequence shown here is derived from an EMBL/GenBank/DDBJ whole genome shotgun (WGS) entry which is preliminary data.</text>
</comment>
<sequence length="685" mass="76694">MDEFVIHNVRFYDYEPRAIQCMSYEEESYRLALSRSDGAIEIWNCQNRPFLQLVLPAESDASVEGLAWCDGRLFSVGLHGYLIEYDLSAVGVKARYAVTGGPTWCLALSPDKKSLAMGTEEGYVCLFDVGSDDVLYNKTLEKQEGRILSICWHNGGNHIVTGSINCVRLWSLMDGRVTRCSFVHNKREEIIVWCVAILDDMTIISGDSRGSVCFWNGTLGTQTDYVQSHKAGVLCLAVGSDQSFVIVAGVDPTIIRVSLAQTGGKKGRRARWIPTVKLRVHTHDVRALAFTNEGKLYSGGVDTILACSSYPPKVVIKTPTPLYPGYVSLGRQSDCVLLRYKERLELWRLGKPRVTGEPQEMFHAIEEDRQKLVELHCKEGESIDWCALSPEGFWIAYIVKGHLKILQFFPPTLDRQVSIRRVRALSKEIDTSRQVMWLGEEQLVSVTTKGTIQFITISDMEATVESTLTPRSPVQSLASSQDGKVLVVLDVNQGVTAYKLESGQEITLPKYSSPVVSLCVNPFTYDVLIAYSDSTIKEYSLRTKKYTNFSTNFLPSKRVHNGLSQLVSAVRYMSYDLNNGTLIFLHDDSSLLVLDSAAVTEYDDRYMPPNKITRGNNKSNKQNISGSKSPTRNSNIGRLIAFPRLHQVLFFSHIRDKNIISVEIDPVALHDQLPPMLKVKKYGGV</sequence>
<dbReference type="InterPro" id="IPR046351">
    <property type="entry name" value="UTP4"/>
</dbReference>
<dbReference type="GO" id="GO:0034455">
    <property type="term" value="C:t-UTP complex"/>
    <property type="evidence" value="ECO:0007669"/>
    <property type="project" value="TreeGrafter"/>
</dbReference>
<dbReference type="EMBL" id="JAXCGZ010002557">
    <property type="protein sequence ID" value="KAK7083769.1"/>
    <property type="molecule type" value="Genomic_DNA"/>
</dbReference>
<dbReference type="Proteomes" id="UP001381693">
    <property type="component" value="Unassembled WGS sequence"/>
</dbReference>
<name>A0AAN9AD96_HALRR</name>
<dbReference type="PANTHER" id="PTHR44163:SF1">
    <property type="entry name" value="U3 SMALL NUCLEOLAR RNA-ASSOCIATED PROTEIN 4 HOMOLOG"/>
    <property type="match status" value="1"/>
</dbReference>
<feature type="region of interest" description="Disordered" evidence="1">
    <location>
        <begin position="608"/>
        <end position="632"/>
    </location>
</feature>
<proteinExistence type="predicted"/>
<dbReference type="SMART" id="SM00320">
    <property type="entry name" value="WD40"/>
    <property type="match status" value="7"/>
</dbReference>
<dbReference type="InterPro" id="IPR001680">
    <property type="entry name" value="WD40_rpt"/>
</dbReference>
<dbReference type="GO" id="GO:0003723">
    <property type="term" value="F:RNA binding"/>
    <property type="evidence" value="ECO:0007669"/>
    <property type="project" value="TreeGrafter"/>
</dbReference>
<dbReference type="AlphaFoldDB" id="A0AAN9AD96"/>
<gene>
    <name evidence="2" type="primary">CIRH1A</name>
    <name evidence="2" type="ORF">SK128_023945</name>
</gene>
<keyword evidence="3" id="KW-1185">Reference proteome</keyword>
<dbReference type="Pfam" id="PF00400">
    <property type="entry name" value="WD40"/>
    <property type="match status" value="1"/>
</dbReference>
<dbReference type="InterPro" id="IPR015943">
    <property type="entry name" value="WD40/YVTN_repeat-like_dom_sf"/>
</dbReference>
<organism evidence="2 3">
    <name type="scientific">Halocaridina rubra</name>
    <name type="common">Hawaiian red shrimp</name>
    <dbReference type="NCBI Taxonomy" id="373956"/>
    <lineage>
        <taxon>Eukaryota</taxon>
        <taxon>Metazoa</taxon>
        <taxon>Ecdysozoa</taxon>
        <taxon>Arthropoda</taxon>
        <taxon>Crustacea</taxon>
        <taxon>Multicrustacea</taxon>
        <taxon>Malacostraca</taxon>
        <taxon>Eumalacostraca</taxon>
        <taxon>Eucarida</taxon>
        <taxon>Decapoda</taxon>
        <taxon>Pleocyemata</taxon>
        <taxon>Caridea</taxon>
        <taxon>Atyoidea</taxon>
        <taxon>Atyidae</taxon>
        <taxon>Halocaridina</taxon>
    </lineage>
</organism>
<accession>A0AAN9AD96</accession>
<dbReference type="InterPro" id="IPR011047">
    <property type="entry name" value="Quinoprotein_ADH-like_sf"/>
</dbReference>
<protein>
    <submittedName>
        <fullName evidence="2">U3 small nucleolar RNA-associated protein 4</fullName>
    </submittedName>
</protein>
<dbReference type="GO" id="GO:0000462">
    <property type="term" value="P:maturation of SSU-rRNA from tricistronic rRNA transcript (SSU-rRNA, 5.8S rRNA, LSU-rRNA)"/>
    <property type="evidence" value="ECO:0007669"/>
    <property type="project" value="InterPro"/>
</dbReference>
<dbReference type="SUPFAM" id="SSF50998">
    <property type="entry name" value="Quinoprotein alcohol dehydrogenase-like"/>
    <property type="match status" value="1"/>
</dbReference>
<dbReference type="GO" id="GO:0032040">
    <property type="term" value="C:small-subunit processome"/>
    <property type="evidence" value="ECO:0007669"/>
    <property type="project" value="TreeGrafter"/>
</dbReference>
<dbReference type="Gene3D" id="2.130.10.10">
    <property type="entry name" value="YVTN repeat-like/Quinoprotein amine dehydrogenase"/>
    <property type="match status" value="3"/>
</dbReference>
<feature type="compositionally biased region" description="Polar residues" evidence="1">
    <location>
        <begin position="613"/>
        <end position="632"/>
    </location>
</feature>
<reference evidence="2 3" key="1">
    <citation type="submission" date="2023-11" db="EMBL/GenBank/DDBJ databases">
        <title>Halocaridina rubra genome assembly.</title>
        <authorList>
            <person name="Smith C."/>
        </authorList>
    </citation>
    <scope>NUCLEOTIDE SEQUENCE [LARGE SCALE GENOMIC DNA]</scope>
    <source>
        <strain evidence="2">EP-1</strain>
        <tissue evidence="2">Whole</tissue>
    </source>
</reference>
<evidence type="ECO:0000313" key="2">
    <source>
        <dbReference type="EMBL" id="KAK7083769.1"/>
    </source>
</evidence>